<keyword evidence="3" id="KW-0813">Transport</keyword>
<dbReference type="PROSITE" id="PS50850">
    <property type="entry name" value="MFS"/>
    <property type="match status" value="1"/>
</dbReference>
<dbReference type="Proteomes" id="UP000039865">
    <property type="component" value="Unassembled WGS sequence"/>
</dbReference>
<dbReference type="Pfam" id="PF00083">
    <property type="entry name" value="Sugar_tr"/>
    <property type="match status" value="1"/>
</dbReference>
<evidence type="ECO:0000313" key="28">
    <source>
        <dbReference type="Proteomes" id="UP000039865"/>
    </source>
</evidence>
<comment type="catalytic activity">
    <reaction evidence="19">
        <text>L-alanyl-L-lysine(out) = L-alanyl-L-lysine(in)</text>
        <dbReference type="Rhea" id="RHEA:79415"/>
        <dbReference type="ChEBI" id="CHEBI:192470"/>
    </reaction>
</comment>
<evidence type="ECO:0000256" key="10">
    <source>
        <dbReference type="ARBA" id="ARBA00044881"/>
    </source>
</evidence>
<comment type="catalytic activity">
    <reaction evidence="18">
        <text>L-histidyl-L-alpha-amino acid(out) = L-histidyl-L-alpha-amino acid(in)</text>
        <dbReference type="Rhea" id="RHEA:79379"/>
        <dbReference type="ChEBI" id="CHEBI:229964"/>
    </reaction>
</comment>
<comment type="subunit">
    <text evidence="24">Homodimer. Interacts with lysosomal protein GLMP (via lumenal domain); the interaction starts while both proteins are still in the endoplasmic reticulum and is required for stabilization of MFSD1 in lysosomes but has no direct effect on its targeting to lysosomes or transporter activity.</text>
</comment>
<dbReference type="Pfam" id="PF07690">
    <property type="entry name" value="MFS_1"/>
    <property type="match status" value="1"/>
</dbReference>
<evidence type="ECO:0000256" key="13">
    <source>
        <dbReference type="ARBA" id="ARBA00044893"/>
    </source>
</evidence>
<feature type="transmembrane region" description="Helical" evidence="25">
    <location>
        <begin position="129"/>
        <end position="151"/>
    </location>
</feature>
<dbReference type="SUPFAM" id="SSF103473">
    <property type="entry name" value="MFS general substrate transporter"/>
    <property type="match status" value="1"/>
</dbReference>
<evidence type="ECO:0000256" key="12">
    <source>
        <dbReference type="ARBA" id="ARBA00044891"/>
    </source>
</evidence>
<evidence type="ECO:0000256" key="5">
    <source>
        <dbReference type="ARBA" id="ARBA00022989"/>
    </source>
</evidence>
<comment type="subcellular location">
    <subcellularLocation>
        <location evidence="1">Lysosome membrane</location>
        <topology evidence="1">Multi-pass membrane protein</topology>
    </subcellularLocation>
</comment>
<evidence type="ECO:0000256" key="17">
    <source>
        <dbReference type="ARBA" id="ARBA00044903"/>
    </source>
</evidence>
<feature type="transmembrane region" description="Helical" evidence="25">
    <location>
        <begin position="388"/>
        <end position="409"/>
    </location>
</feature>
<dbReference type="GO" id="GO:0022857">
    <property type="term" value="F:transmembrane transporter activity"/>
    <property type="evidence" value="ECO:0007669"/>
    <property type="project" value="InterPro"/>
</dbReference>
<evidence type="ECO:0000256" key="15">
    <source>
        <dbReference type="ARBA" id="ARBA00044899"/>
    </source>
</evidence>
<dbReference type="InParanoid" id="A0A078B458"/>
<evidence type="ECO:0000256" key="21">
    <source>
        <dbReference type="ARBA" id="ARBA00044985"/>
    </source>
</evidence>
<evidence type="ECO:0000256" key="2">
    <source>
        <dbReference type="ARBA" id="ARBA00008335"/>
    </source>
</evidence>
<evidence type="ECO:0000259" key="26">
    <source>
        <dbReference type="PROSITE" id="PS50850"/>
    </source>
</evidence>
<dbReference type="InterPro" id="IPR020846">
    <property type="entry name" value="MFS_dom"/>
</dbReference>
<dbReference type="PANTHER" id="PTHR23512:SF3">
    <property type="entry name" value="MAJOR FACILITATOR SUPERFAMILY DOMAIN-CONTAINING PROTEIN 1"/>
    <property type="match status" value="1"/>
</dbReference>
<evidence type="ECO:0000256" key="8">
    <source>
        <dbReference type="ARBA" id="ARBA00044876"/>
    </source>
</evidence>
<dbReference type="Gene3D" id="1.20.1250.20">
    <property type="entry name" value="MFS general substrate transporter like domains"/>
    <property type="match status" value="2"/>
</dbReference>
<protein>
    <recommendedName>
        <fullName evidence="21">Lysosomal dipeptide transporter MFSD1</fullName>
    </recommendedName>
    <alternativeName>
        <fullName evidence="22">Major facilitator superfamily domain-containing protein 1</fullName>
    </alternativeName>
</protein>
<dbReference type="OMA" id="PAKAHSK"/>
<evidence type="ECO:0000256" key="3">
    <source>
        <dbReference type="ARBA" id="ARBA00022448"/>
    </source>
</evidence>
<evidence type="ECO:0000256" key="19">
    <source>
        <dbReference type="ARBA" id="ARBA00044919"/>
    </source>
</evidence>
<name>A0A078B458_STYLE</name>
<feature type="transmembrane region" description="Helical" evidence="25">
    <location>
        <begin position="319"/>
        <end position="339"/>
    </location>
</feature>
<feature type="transmembrane region" description="Helical" evidence="25">
    <location>
        <begin position="224"/>
        <end position="242"/>
    </location>
</feature>
<feature type="domain" description="Major facilitator superfamily (MFS) profile" evidence="26">
    <location>
        <begin position="215"/>
        <end position="422"/>
    </location>
</feature>
<evidence type="ECO:0000256" key="24">
    <source>
        <dbReference type="ARBA" id="ARBA00046376"/>
    </source>
</evidence>
<feature type="transmembrane region" description="Helical" evidence="25">
    <location>
        <begin position="67"/>
        <end position="88"/>
    </location>
</feature>
<dbReference type="InterPro" id="IPR036259">
    <property type="entry name" value="MFS_trans_sf"/>
</dbReference>
<comment type="function">
    <text evidence="23">Lysosomal dipeptide uniporter that selectively exports lysine, arginine or histidine-containing dipeptides with a net positive charge from the lysosome lumen into the cytosol. Could play a role in a specific type of protein O-glycosylation indirectly regulating macrophages migration and tissue invasion. Also essential for liver homeostasis.</text>
</comment>
<evidence type="ECO:0000256" key="1">
    <source>
        <dbReference type="ARBA" id="ARBA00004155"/>
    </source>
</evidence>
<organism evidence="27 28">
    <name type="scientific">Stylonychia lemnae</name>
    <name type="common">Ciliate</name>
    <dbReference type="NCBI Taxonomy" id="5949"/>
    <lineage>
        <taxon>Eukaryota</taxon>
        <taxon>Sar</taxon>
        <taxon>Alveolata</taxon>
        <taxon>Ciliophora</taxon>
        <taxon>Intramacronucleata</taxon>
        <taxon>Spirotrichea</taxon>
        <taxon>Stichotrichia</taxon>
        <taxon>Sporadotrichida</taxon>
        <taxon>Oxytrichidae</taxon>
        <taxon>Stylonychinae</taxon>
        <taxon>Stylonychia</taxon>
    </lineage>
</organism>
<evidence type="ECO:0000256" key="23">
    <source>
        <dbReference type="ARBA" id="ARBA00045709"/>
    </source>
</evidence>
<feature type="transmembrane region" description="Helical" evidence="25">
    <location>
        <begin position="163"/>
        <end position="182"/>
    </location>
</feature>
<evidence type="ECO:0000256" key="14">
    <source>
        <dbReference type="ARBA" id="ARBA00044898"/>
    </source>
</evidence>
<comment type="catalytic activity">
    <reaction evidence="13">
        <text>L-alpha-aminoacyl-L-lysine(out) = L-alpha-aminoacyl-L-lysine(in)</text>
        <dbReference type="Rhea" id="RHEA:79383"/>
        <dbReference type="ChEBI" id="CHEBI:229966"/>
    </reaction>
</comment>
<comment type="catalytic activity">
    <reaction evidence="12">
        <text>L-lysyl-L-alpha-amino acid(out) = L-lysyl-L-alpha-amino acid(in)</text>
        <dbReference type="Rhea" id="RHEA:79387"/>
        <dbReference type="ChEBI" id="CHEBI:229965"/>
    </reaction>
</comment>
<dbReference type="EMBL" id="CCKQ01017382">
    <property type="protein sequence ID" value="CDW89264.1"/>
    <property type="molecule type" value="Genomic_DNA"/>
</dbReference>
<evidence type="ECO:0000256" key="18">
    <source>
        <dbReference type="ARBA" id="ARBA00044912"/>
    </source>
</evidence>
<dbReference type="InterPro" id="IPR005828">
    <property type="entry name" value="MFS_sugar_transport-like"/>
</dbReference>
<dbReference type="AlphaFoldDB" id="A0A078B458"/>
<accession>A0A078B458</accession>
<feature type="transmembrane region" description="Helical" evidence="25">
    <location>
        <begin position="36"/>
        <end position="55"/>
    </location>
</feature>
<proteinExistence type="inferred from homology"/>
<comment type="catalytic activity">
    <reaction evidence="9">
        <text>L-histidyl-glycine(out) = L-histidyl-glycine(in)</text>
        <dbReference type="Rhea" id="RHEA:79395"/>
        <dbReference type="ChEBI" id="CHEBI:229957"/>
    </reaction>
</comment>
<feature type="transmembrane region" description="Helical" evidence="25">
    <location>
        <begin position="100"/>
        <end position="122"/>
    </location>
</feature>
<comment type="catalytic activity">
    <reaction evidence="8">
        <text>L-lysyl-L-alanine(out) = L-lysyl-L-alanine(in)</text>
        <dbReference type="Rhea" id="RHEA:79399"/>
        <dbReference type="ChEBI" id="CHEBI:229954"/>
    </reaction>
</comment>
<dbReference type="GO" id="GO:0005765">
    <property type="term" value="C:lysosomal membrane"/>
    <property type="evidence" value="ECO:0007669"/>
    <property type="project" value="UniProtKB-SubCell"/>
</dbReference>
<dbReference type="PANTHER" id="PTHR23512">
    <property type="entry name" value="MAJOR FACILITATOR SUPERFAMILY DOMAIN-CONTAINING PROTEIN 1"/>
    <property type="match status" value="1"/>
</dbReference>
<comment type="catalytic activity">
    <reaction evidence="17">
        <text>L-arginyl-glycine(out) = L-arginyl-glycine(in)</text>
        <dbReference type="Rhea" id="RHEA:79391"/>
        <dbReference type="ChEBI" id="CHEBI:229955"/>
    </reaction>
</comment>
<evidence type="ECO:0000256" key="7">
    <source>
        <dbReference type="ARBA" id="ARBA00023228"/>
    </source>
</evidence>
<reference evidence="27 28" key="1">
    <citation type="submission" date="2014-06" db="EMBL/GenBank/DDBJ databases">
        <authorList>
            <person name="Swart Estienne"/>
        </authorList>
    </citation>
    <scope>NUCLEOTIDE SEQUENCE [LARGE SCALE GENOMIC DNA]</scope>
    <source>
        <strain evidence="27 28">130c</strain>
    </source>
</reference>
<comment type="similarity">
    <text evidence="2">Belongs to the major facilitator superfamily.</text>
</comment>
<keyword evidence="5 25" id="KW-1133">Transmembrane helix</keyword>
<sequence length="422" mass="47915">MNQSEPLLGSQKLNNTVGGGTSFEANTYVNLKKTKWRFVVFYYVLYSLNSVQLEIQKVFEIDYVKYNLLTSIYGIPNVILCFISGNIIHKIGLRASNFYVVLMIFIGHLVVIISCFYSSYYLCLLGRLIVGFSVMALRIGAVIPDLIIPYVYTLTNSLVQSQLTGIGVCVVAQIFAILYNLIDRYNEKKLRQKKLQEQTSMGLTQIFEDEENIDWHSYKQLGKIFWAFSFLVILMYGTFQPFNSNLNSLIRERFGYDIVGAGQVIAFPTLLIALASPVFGIISDKYGHRGDILTFATFLLIIVQTTMGTLRNCEACVEIIYAIFVYQIAYSFFVSNIWASLKLITPKHLRGIAVGITNALQNVGYFFSSLLIGLILDGNQDKQLGYRWVNYLMAMMNLTGFVILISWNCKEREKLNAKKPSD</sequence>
<evidence type="ECO:0000256" key="20">
    <source>
        <dbReference type="ARBA" id="ARBA00044924"/>
    </source>
</evidence>
<evidence type="ECO:0000256" key="4">
    <source>
        <dbReference type="ARBA" id="ARBA00022692"/>
    </source>
</evidence>
<evidence type="ECO:0000256" key="6">
    <source>
        <dbReference type="ARBA" id="ARBA00023136"/>
    </source>
</evidence>
<dbReference type="OrthoDB" id="424834at2759"/>
<evidence type="ECO:0000256" key="16">
    <source>
        <dbReference type="ARBA" id="ARBA00044900"/>
    </source>
</evidence>
<comment type="catalytic activity">
    <reaction evidence="10">
        <text>L-alpha-aminoacyl-L-arginine(out) = L-alpha-aminoacyl-L-arginine(in)</text>
        <dbReference type="Rhea" id="RHEA:79367"/>
        <dbReference type="ChEBI" id="CHEBI:229968"/>
    </reaction>
</comment>
<keyword evidence="6 25" id="KW-0472">Membrane</keyword>
<evidence type="ECO:0000313" key="27">
    <source>
        <dbReference type="EMBL" id="CDW89264.1"/>
    </source>
</evidence>
<keyword evidence="4 25" id="KW-0812">Transmembrane</keyword>
<comment type="catalytic activity">
    <reaction evidence="11">
        <text>L-alpha-aminoacyl-L-histidine(out) = L-alpha-aminoacyl-L-histidine(in)</text>
        <dbReference type="Rhea" id="RHEA:79375"/>
        <dbReference type="ChEBI" id="CHEBI:229967"/>
    </reaction>
</comment>
<evidence type="ECO:0000256" key="11">
    <source>
        <dbReference type="ARBA" id="ARBA00044884"/>
    </source>
</evidence>
<dbReference type="InterPro" id="IPR011701">
    <property type="entry name" value="MFS"/>
</dbReference>
<keyword evidence="28" id="KW-1185">Reference proteome</keyword>
<gene>
    <name evidence="27" type="primary">Contig10560.g11276</name>
    <name evidence="27" type="ORF">STYLEM_18396</name>
</gene>
<keyword evidence="7" id="KW-0458">Lysosome</keyword>
<evidence type="ECO:0000256" key="9">
    <source>
        <dbReference type="ARBA" id="ARBA00044878"/>
    </source>
</evidence>
<dbReference type="InterPro" id="IPR052187">
    <property type="entry name" value="MFSD1"/>
</dbReference>
<comment type="catalytic activity">
    <reaction evidence="20">
        <text>L-lysyl-glycine(out) = L-lysyl-glycine(in)</text>
        <dbReference type="Rhea" id="RHEA:79407"/>
        <dbReference type="ChEBI" id="CHEBI:191202"/>
    </reaction>
</comment>
<comment type="catalytic activity">
    <reaction evidence="15">
        <text>L-arginyl-L-alpha-amino acid(out) = L-arginyl-L-alpha-amino acid(in)</text>
        <dbReference type="Rhea" id="RHEA:79371"/>
        <dbReference type="ChEBI" id="CHEBI:84315"/>
    </reaction>
</comment>
<feature type="transmembrane region" description="Helical" evidence="25">
    <location>
        <begin position="262"/>
        <end position="283"/>
    </location>
</feature>
<feature type="transmembrane region" description="Helical" evidence="25">
    <location>
        <begin position="290"/>
        <end position="307"/>
    </location>
</feature>
<evidence type="ECO:0000256" key="25">
    <source>
        <dbReference type="SAM" id="Phobius"/>
    </source>
</evidence>
<feature type="transmembrane region" description="Helical" evidence="25">
    <location>
        <begin position="351"/>
        <end position="376"/>
    </location>
</feature>
<comment type="catalytic activity">
    <reaction evidence="16">
        <text>L-lysyl-L-lysine(out) = L-lysyl-L-lysine(in)</text>
        <dbReference type="Rhea" id="RHEA:79403"/>
        <dbReference type="ChEBI" id="CHEBI:229956"/>
    </reaction>
</comment>
<comment type="catalytic activity">
    <reaction evidence="14">
        <text>L-aspartyl-L-lysine(out) = L-aspartyl-L-lysine(in)</text>
        <dbReference type="Rhea" id="RHEA:79411"/>
        <dbReference type="ChEBI" id="CHEBI:229953"/>
    </reaction>
</comment>
<evidence type="ECO:0000256" key="22">
    <source>
        <dbReference type="ARBA" id="ARBA00045018"/>
    </source>
</evidence>